<keyword evidence="3" id="KW-0472">Membrane</keyword>
<evidence type="ECO:0000256" key="1">
    <source>
        <dbReference type="SAM" id="Coils"/>
    </source>
</evidence>
<organism evidence="4 5">
    <name type="scientific">Carpediemonas membranifera</name>
    <dbReference type="NCBI Taxonomy" id="201153"/>
    <lineage>
        <taxon>Eukaryota</taxon>
        <taxon>Metamonada</taxon>
        <taxon>Carpediemonas-like organisms</taxon>
        <taxon>Carpediemonas</taxon>
    </lineage>
</organism>
<dbReference type="Gene3D" id="1.20.5.110">
    <property type="match status" value="1"/>
</dbReference>
<keyword evidence="3" id="KW-1133">Transmembrane helix</keyword>
<keyword evidence="3" id="KW-0812">Transmembrane</keyword>
<dbReference type="AlphaFoldDB" id="A0A8J6B7U1"/>
<name>A0A8J6B7U1_9EUKA</name>
<reference evidence="4" key="1">
    <citation type="submission" date="2021-05" db="EMBL/GenBank/DDBJ databases">
        <title>A free-living protist that lacks canonical eukaryotic 1 DNA replication and segregation systems.</title>
        <authorList>
            <person name="Salas-Leiva D.E."/>
            <person name="Tromer E.C."/>
            <person name="Curtis B.A."/>
            <person name="Jerlstrom-Hultqvist J."/>
            <person name="Kolisko M."/>
            <person name="Yi Z."/>
            <person name="Salas-Leiva J.S."/>
            <person name="Gallot-Lavallee L."/>
            <person name="Kops G.J.P.L."/>
            <person name="Archibald J.M."/>
            <person name="Simpson A.G.B."/>
            <person name="Roger A.J."/>
        </authorList>
    </citation>
    <scope>NUCLEOTIDE SEQUENCE</scope>
    <source>
        <strain evidence="4">BICM</strain>
    </source>
</reference>
<proteinExistence type="predicted"/>
<keyword evidence="5" id="KW-1185">Reference proteome</keyword>
<protein>
    <recommendedName>
        <fullName evidence="6">t-SNARE coiled-coil homology domain-containing protein</fullName>
    </recommendedName>
</protein>
<feature type="transmembrane region" description="Helical" evidence="3">
    <location>
        <begin position="192"/>
        <end position="215"/>
    </location>
</feature>
<sequence>MPTQSRERWESRFSELVALKEQIIEFHNEHAVSRMNATSSAAKRQIQALKRDLQVFRSNFAMYKVTSGNVQNMAARLEDIRKAIDRTIAAESTPTPRSRRKKPIETEQTAGRTNHQVLQYQAASMESFDGRLDELYDAVVVLRKTGDGLGDELEEGADLIDDTTGMMTQQRTGLRAASQRVERTRRVTKGGLSLVSLNACLFLFLVLEVLTAFFIPSRWPFNK</sequence>
<dbReference type="SUPFAM" id="SSF58038">
    <property type="entry name" value="SNARE fusion complex"/>
    <property type="match status" value="1"/>
</dbReference>
<gene>
    <name evidence="4" type="ORF">J8273_0142</name>
</gene>
<dbReference type="Proteomes" id="UP000717585">
    <property type="component" value="Unassembled WGS sequence"/>
</dbReference>
<feature type="compositionally biased region" description="Polar residues" evidence="2">
    <location>
        <begin position="106"/>
        <end position="115"/>
    </location>
</feature>
<evidence type="ECO:0000313" key="5">
    <source>
        <dbReference type="Proteomes" id="UP000717585"/>
    </source>
</evidence>
<evidence type="ECO:0000256" key="2">
    <source>
        <dbReference type="SAM" id="MobiDB-lite"/>
    </source>
</evidence>
<accession>A0A8J6B7U1</accession>
<evidence type="ECO:0000313" key="4">
    <source>
        <dbReference type="EMBL" id="KAG9394934.1"/>
    </source>
</evidence>
<evidence type="ECO:0000256" key="3">
    <source>
        <dbReference type="SAM" id="Phobius"/>
    </source>
</evidence>
<evidence type="ECO:0008006" key="6">
    <source>
        <dbReference type="Google" id="ProtNLM"/>
    </source>
</evidence>
<dbReference type="EMBL" id="JAHDYR010000012">
    <property type="protein sequence ID" value="KAG9394934.1"/>
    <property type="molecule type" value="Genomic_DNA"/>
</dbReference>
<keyword evidence="1" id="KW-0175">Coiled coil</keyword>
<comment type="caution">
    <text evidence="4">The sequence shown here is derived from an EMBL/GenBank/DDBJ whole genome shotgun (WGS) entry which is preliminary data.</text>
</comment>
<feature type="coiled-coil region" evidence="1">
    <location>
        <begin position="32"/>
        <end position="59"/>
    </location>
</feature>
<feature type="region of interest" description="Disordered" evidence="2">
    <location>
        <begin position="87"/>
        <end position="115"/>
    </location>
</feature>